<comment type="caution">
    <text evidence="13">The sequence shown here is derived from an EMBL/GenBank/DDBJ whole genome shotgun (WGS) entry which is preliminary data.</text>
</comment>
<dbReference type="GO" id="GO:0016705">
    <property type="term" value="F:oxidoreductase activity, acting on paired donors, with incorporation or reduction of molecular oxygen"/>
    <property type="evidence" value="ECO:0007669"/>
    <property type="project" value="InterPro"/>
</dbReference>
<keyword evidence="6" id="KW-1133">Transmembrane helix</keyword>
<evidence type="ECO:0000313" key="13">
    <source>
        <dbReference type="EMBL" id="CAI0558587.1"/>
    </source>
</evidence>
<dbReference type="InterPro" id="IPR002401">
    <property type="entry name" value="Cyt_P450_E_grp-I"/>
</dbReference>
<gene>
    <name evidence="13" type="ORF">LITE_LOCUS48837</name>
</gene>
<evidence type="ECO:0000313" key="14">
    <source>
        <dbReference type="Proteomes" id="UP001154282"/>
    </source>
</evidence>
<dbReference type="PANTHER" id="PTHR47947">
    <property type="entry name" value="CYTOCHROME P450 82C3-RELATED"/>
    <property type="match status" value="1"/>
</dbReference>
<evidence type="ECO:0000256" key="10">
    <source>
        <dbReference type="ARBA" id="ARBA00023136"/>
    </source>
</evidence>
<dbReference type="Pfam" id="PF00067">
    <property type="entry name" value="p450"/>
    <property type="match status" value="1"/>
</dbReference>
<dbReference type="InterPro" id="IPR001128">
    <property type="entry name" value="Cyt_P450"/>
</dbReference>
<keyword evidence="4" id="KW-0812">Transmembrane</keyword>
<keyword evidence="8 11" id="KW-0408">Iron</keyword>
<reference evidence="13" key="1">
    <citation type="submission" date="2022-08" db="EMBL/GenBank/DDBJ databases">
        <authorList>
            <person name="Gutierrez-Valencia J."/>
        </authorList>
    </citation>
    <scope>NUCLEOTIDE SEQUENCE</scope>
</reference>
<evidence type="ECO:0000256" key="3">
    <source>
        <dbReference type="ARBA" id="ARBA00022617"/>
    </source>
</evidence>
<dbReference type="PANTHER" id="PTHR47947:SF26">
    <property type="entry name" value="CYTOCHROME P450"/>
    <property type="match status" value="1"/>
</dbReference>
<dbReference type="SUPFAM" id="SSF48264">
    <property type="entry name" value="Cytochrome P450"/>
    <property type="match status" value="1"/>
</dbReference>
<feature type="binding site" description="axial binding residue" evidence="11">
    <location>
        <position position="145"/>
    </location>
    <ligand>
        <name>heme</name>
        <dbReference type="ChEBI" id="CHEBI:30413"/>
    </ligand>
    <ligandPart>
        <name>Fe</name>
        <dbReference type="ChEBI" id="CHEBI:18248"/>
    </ligandPart>
</feature>
<dbReference type="PRINTS" id="PR00463">
    <property type="entry name" value="EP450I"/>
</dbReference>
<keyword evidence="7" id="KW-0560">Oxidoreductase</keyword>
<evidence type="ECO:0000256" key="11">
    <source>
        <dbReference type="PIRSR" id="PIRSR602401-1"/>
    </source>
</evidence>
<dbReference type="Proteomes" id="UP001154282">
    <property type="component" value="Unassembled WGS sequence"/>
</dbReference>
<sequence>PCISRFRHNHGDNDQAPLSPSQPPRRLENSPIRAGQPRGQPTSSSRVRPPPPGLPRSHHQGNSPLEPSRPVSLPHQSMEDCTFSGRSVRKGTWLIVNISKIQHDPRVWSDPDEFRPDWFLTTHSRDNSIREQFSQQPVGSGRRMCPGVNFALRVMHLTLATLLHGFDFVRPGSKPVDMTEGIGLTVPRATPLDVLLSPRLPPHLYG</sequence>
<proteinExistence type="predicted"/>
<evidence type="ECO:0000256" key="7">
    <source>
        <dbReference type="ARBA" id="ARBA00023002"/>
    </source>
</evidence>
<protein>
    <recommendedName>
        <fullName evidence="15">Cytochrome P450</fullName>
    </recommendedName>
</protein>
<evidence type="ECO:0008006" key="15">
    <source>
        <dbReference type="Google" id="ProtNLM"/>
    </source>
</evidence>
<evidence type="ECO:0000256" key="6">
    <source>
        <dbReference type="ARBA" id="ARBA00022989"/>
    </source>
</evidence>
<dbReference type="GO" id="GO:0004497">
    <property type="term" value="F:monooxygenase activity"/>
    <property type="evidence" value="ECO:0007669"/>
    <property type="project" value="UniProtKB-KW"/>
</dbReference>
<dbReference type="InterPro" id="IPR050651">
    <property type="entry name" value="Plant_Cytochrome_P450_Monoox"/>
</dbReference>
<dbReference type="InterPro" id="IPR036396">
    <property type="entry name" value="Cyt_P450_sf"/>
</dbReference>
<dbReference type="EMBL" id="CAMGYJ010000011">
    <property type="protein sequence ID" value="CAI0558587.1"/>
    <property type="molecule type" value="Genomic_DNA"/>
</dbReference>
<keyword evidence="9" id="KW-0503">Monooxygenase</keyword>
<evidence type="ECO:0000256" key="5">
    <source>
        <dbReference type="ARBA" id="ARBA00022723"/>
    </source>
</evidence>
<evidence type="ECO:0000256" key="12">
    <source>
        <dbReference type="SAM" id="MobiDB-lite"/>
    </source>
</evidence>
<comment type="subcellular location">
    <subcellularLocation>
        <location evidence="2">Membrane</location>
    </subcellularLocation>
</comment>
<evidence type="ECO:0000256" key="9">
    <source>
        <dbReference type="ARBA" id="ARBA00023033"/>
    </source>
</evidence>
<dbReference type="AlphaFoldDB" id="A0AAV0RLW5"/>
<evidence type="ECO:0000256" key="4">
    <source>
        <dbReference type="ARBA" id="ARBA00022692"/>
    </source>
</evidence>
<name>A0AAV0RLW5_9ROSI</name>
<comment type="cofactor">
    <cofactor evidence="1 11">
        <name>heme</name>
        <dbReference type="ChEBI" id="CHEBI:30413"/>
    </cofactor>
</comment>
<keyword evidence="10" id="KW-0472">Membrane</keyword>
<evidence type="ECO:0000256" key="8">
    <source>
        <dbReference type="ARBA" id="ARBA00023004"/>
    </source>
</evidence>
<keyword evidence="14" id="KW-1185">Reference proteome</keyword>
<organism evidence="13 14">
    <name type="scientific">Linum tenue</name>
    <dbReference type="NCBI Taxonomy" id="586396"/>
    <lineage>
        <taxon>Eukaryota</taxon>
        <taxon>Viridiplantae</taxon>
        <taxon>Streptophyta</taxon>
        <taxon>Embryophyta</taxon>
        <taxon>Tracheophyta</taxon>
        <taxon>Spermatophyta</taxon>
        <taxon>Magnoliopsida</taxon>
        <taxon>eudicotyledons</taxon>
        <taxon>Gunneridae</taxon>
        <taxon>Pentapetalae</taxon>
        <taxon>rosids</taxon>
        <taxon>fabids</taxon>
        <taxon>Malpighiales</taxon>
        <taxon>Linaceae</taxon>
        <taxon>Linum</taxon>
    </lineage>
</organism>
<feature type="non-terminal residue" evidence="13">
    <location>
        <position position="1"/>
    </location>
</feature>
<dbReference type="Gene3D" id="1.10.630.10">
    <property type="entry name" value="Cytochrome P450"/>
    <property type="match status" value="1"/>
</dbReference>
<evidence type="ECO:0000256" key="1">
    <source>
        <dbReference type="ARBA" id="ARBA00001971"/>
    </source>
</evidence>
<keyword evidence="3 11" id="KW-0349">Heme</keyword>
<feature type="region of interest" description="Disordered" evidence="12">
    <location>
        <begin position="1"/>
        <end position="79"/>
    </location>
</feature>
<evidence type="ECO:0000256" key="2">
    <source>
        <dbReference type="ARBA" id="ARBA00004370"/>
    </source>
</evidence>
<accession>A0AAV0RLW5</accession>
<dbReference type="GO" id="GO:0005506">
    <property type="term" value="F:iron ion binding"/>
    <property type="evidence" value="ECO:0007669"/>
    <property type="project" value="InterPro"/>
</dbReference>
<dbReference type="GO" id="GO:0016020">
    <property type="term" value="C:membrane"/>
    <property type="evidence" value="ECO:0007669"/>
    <property type="project" value="UniProtKB-SubCell"/>
</dbReference>
<keyword evidence="5 11" id="KW-0479">Metal-binding</keyword>
<dbReference type="GO" id="GO:0020037">
    <property type="term" value="F:heme binding"/>
    <property type="evidence" value="ECO:0007669"/>
    <property type="project" value="InterPro"/>
</dbReference>